<reference evidence="10 11" key="1">
    <citation type="submission" date="2016-11" db="EMBL/GenBank/DDBJ databases">
        <title>Comparative genomics of Bartonella apis.</title>
        <authorList>
            <person name="Engel P."/>
        </authorList>
    </citation>
    <scope>NUCLEOTIDE SEQUENCE [LARGE SCALE GENOMIC DNA]</scope>
    <source>
        <strain evidence="10 11">BBC0122</strain>
    </source>
</reference>
<evidence type="ECO:0000256" key="4">
    <source>
        <dbReference type="ARBA" id="ARBA00022553"/>
    </source>
</evidence>
<keyword evidence="6 10" id="KW-0418">Kinase</keyword>
<dbReference type="InterPro" id="IPR005467">
    <property type="entry name" value="His_kinase_dom"/>
</dbReference>
<dbReference type="EMBL" id="CP015625">
    <property type="protein sequence ID" value="AQT47957.1"/>
    <property type="molecule type" value="Genomic_DNA"/>
</dbReference>
<evidence type="ECO:0000256" key="7">
    <source>
        <dbReference type="SAM" id="Phobius"/>
    </source>
</evidence>
<dbReference type="SMART" id="SM00388">
    <property type="entry name" value="HisKA"/>
    <property type="match status" value="1"/>
</dbReference>
<evidence type="ECO:0000256" key="1">
    <source>
        <dbReference type="ARBA" id="ARBA00000085"/>
    </source>
</evidence>
<evidence type="ECO:0000259" key="9">
    <source>
        <dbReference type="PROSITE" id="PS50885"/>
    </source>
</evidence>
<comment type="catalytic activity">
    <reaction evidence="1">
        <text>ATP + protein L-histidine = ADP + protein N-phospho-L-histidine.</text>
        <dbReference type="EC" id="2.7.13.3"/>
    </reaction>
</comment>
<dbReference type="Proteomes" id="UP000189632">
    <property type="component" value="Chromosome"/>
</dbReference>
<dbReference type="GO" id="GO:0000156">
    <property type="term" value="F:phosphorelay response regulator activity"/>
    <property type="evidence" value="ECO:0007669"/>
    <property type="project" value="TreeGrafter"/>
</dbReference>
<proteinExistence type="predicted"/>
<dbReference type="PROSITE" id="PS50885">
    <property type="entry name" value="HAMP"/>
    <property type="match status" value="1"/>
</dbReference>
<dbReference type="Pfam" id="PF00512">
    <property type="entry name" value="HisKA"/>
    <property type="match status" value="1"/>
</dbReference>
<dbReference type="AlphaFoldDB" id="A0A1U9MJ20"/>
<accession>A0A1U9MJ20</accession>
<evidence type="ECO:0000256" key="6">
    <source>
        <dbReference type="ARBA" id="ARBA00022777"/>
    </source>
</evidence>
<dbReference type="InterPro" id="IPR003660">
    <property type="entry name" value="HAMP_dom"/>
</dbReference>
<evidence type="ECO:0000313" key="10">
    <source>
        <dbReference type="EMBL" id="AQT47957.1"/>
    </source>
</evidence>
<keyword evidence="11" id="KW-1185">Reference proteome</keyword>
<dbReference type="GO" id="GO:0016020">
    <property type="term" value="C:membrane"/>
    <property type="evidence" value="ECO:0007669"/>
    <property type="project" value="UniProtKB-SubCell"/>
</dbReference>
<dbReference type="InterPro" id="IPR003661">
    <property type="entry name" value="HisK_dim/P_dom"/>
</dbReference>
<evidence type="ECO:0000259" key="8">
    <source>
        <dbReference type="PROSITE" id="PS50109"/>
    </source>
</evidence>
<dbReference type="GO" id="GO:0030295">
    <property type="term" value="F:protein kinase activator activity"/>
    <property type="evidence" value="ECO:0007669"/>
    <property type="project" value="TreeGrafter"/>
</dbReference>
<evidence type="ECO:0000256" key="2">
    <source>
        <dbReference type="ARBA" id="ARBA00004370"/>
    </source>
</evidence>
<dbReference type="SMART" id="SM00387">
    <property type="entry name" value="HATPase_c"/>
    <property type="match status" value="1"/>
</dbReference>
<dbReference type="InterPro" id="IPR003594">
    <property type="entry name" value="HATPase_dom"/>
</dbReference>
<dbReference type="EC" id="2.7.13.3" evidence="3"/>
<dbReference type="InterPro" id="IPR050351">
    <property type="entry name" value="BphY/WalK/GraS-like"/>
</dbReference>
<dbReference type="SUPFAM" id="SSF47384">
    <property type="entry name" value="Homodimeric domain of signal transducing histidine kinase"/>
    <property type="match status" value="1"/>
</dbReference>
<dbReference type="InterPro" id="IPR036097">
    <property type="entry name" value="HisK_dim/P_sf"/>
</dbReference>
<dbReference type="PANTHER" id="PTHR42878">
    <property type="entry name" value="TWO-COMPONENT HISTIDINE KINASE"/>
    <property type="match status" value="1"/>
</dbReference>
<feature type="domain" description="Histidine kinase" evidence="8">
    <location>
        <begin position="229"/>
        <end position="437"/>
    </location>
</feature>
<name>A0A1U9MJ20_9HYPH</name>
<gene>
    <name evidence="10" type="ORF">BBC0122_018620</name>
</gene>
<protein>
    <recommendedName>
        <fullName evidence="3">histidine kinase</fullName>
        <ecNumber evidence="3">2.7.13.3</ecNumber>
    </recommendedName>
</protein>
<dbReference type="CDD" id="cd00082">
    <property type="entry name" value="HisKA"/>
    <property type="match status" value="1"/>
</dbReference>
<dbReference type="PANTHER" id="PTHR42878:SF13">
    <property type="entry name" value="HISTIDINE KINASE"/>
    <property type="match status" value="1"/>
</dbReference>
<sequence length="440" mass="50237">MKKMRGKGFFDNYIVYFISVWILQGVIFFLVFSVYYMLPTSLTGIMDTIEAERQEFLPLITYLRDDLETHPNEAFETSKARLMKRFIVPLDITSDDIPLPDKVIEQLQSYSIGYDKPNAVLYAYAPDQRMIMIGPMSFNNLRESGRFKVFALLMFSALLSTIITIQLRKRHQKELQNIIHVVEQLGDGHLNKRIPPLQSPSLMNMRSVINLMAARLENMIMKNKDMLRGMAHEFRTPLARMKLEITLLEQAEKQEKSDYLTKLYNNVDHMGKLSDAVLAYARASHTTMTLNREMVDTSSWIDRVIERVNDHPDYHISIETDIKLESIYIDPKFMDLVLENLLNNAAKYGADTARLTVKNQANAAVITVEDNGKGIPDNQKAEIFLPFVRLKGNDNVSGFGIGLSFVQAVVEMHNGSIKVMDNDMGGVTFLISLPLPIIEE</sequence>
<evidence type="ECO:0000256" key="5">
    <source>
        <dbReference type="ARBA" id="ARBA00022679"/>
    </source>
</evidence>
<comment type="subcellular location">
    <subcellularLocation>
        <location evidence="2">Membrane</location>
    </subcellularLocation>
</comment>
<dbReference type="OrthoDB" id="9809766at2"/>
<dbReference type="RefSeq" id="WP_077993379.1">
    <property type="nucleotide sequence ID" value="NZ_CP015625.1"/>
</dbReference>
<dbReference type="CDD" id="cd00075">
    <property type="entry name" value="HATPase"/>
    <property type="match status" value="1"/>
</dbReference>
<dbReference type="Gene3D" id="1.10.287.130">
    <property type="match status" value="1"/>
</dbReference>
<feature type="domain" description="HAMP" evidence="9">
    <location>
        <begin position="169"/>
        <end position="221"/>
    </location>
</feature>
<dbReference type="InterPro" id="IPR004358">
    <property type="entry name" value="Sig_transdc_His_kin-like_C"/>
</dbReference>
<keyword evidence="7" id="KW-0472">Membrane</keyword>
<dbReference type="PRINTS" id="PR00344">
    <property type="entry name" value="BCTRLSENSOR"/>
</dbReference>
<keyword evidence="7" id="KW-0812">Transmembrane</keyword>
<dbReference type="PROSITE" id="PS50109">
    <property type="entry name" value="HIS_KIN"/>
    <property type="match status" value="1"/>
</dbReference>
<dbReference type="Gene3D" id="3.30.565.10">
    <property type="entry name" value="Histidine kinase-like ATPase, C-terminal domain"/>
    <property type="match status" value="1"/>
</dbReference>
<evidence type="ECO:0000256" key="3">
    <source>
        <dbReference type="ARBA" id="ARBA00012438"/>
    </source>
</evidence>
<keyword evidence="4" id="KW-0597">Phosphoprotein</keyword>
<dbReference type="KEGG" id="bapi:BBC0122_018620"/>
<keyword evidence="7" id="KW-1133">Transmembrane helix</keyword>
<dbReference type="InterPro" id="IPR036890">
    <property type="entry name" value="HATPase_C_sf"/>
</dbReference>
<organism evidence="10 11">
    <name type="scientific">Bartonella choladocola</name>
    <dbReference type="NCBI Taxonomy" id="2750995"/>
    <lineage>
        <taxon>Bacteria</taxon>
        <taxon>Pseudomonadati</taxon>
        <taxon>Pseudomonadota</taxon>
        <taxon>Alphaproteobacteria</taxon>
        <taxon>Hyphomicrobiales</taxon>
        <taxon>Bartonellaceae</taxon>
        <taxon>Bartonella</taxon>
    </lineage>
</organism>
<evidence type="ECO:0000313" key="11">
    <source>
        <dbReference type="Proteomes" id="UP000189632"/>
    </source>
</evidence>
<dbReference type="Pfam" id="PF02518">
    <property type="entry name" value="HATPase_c"/>
    <property type="match status" value="1"/>
</dbReference>
<dbReference type="SUPFAM" id="SSF55874">
    <property type="entry name" value="ATPase domain of HSP90 chaperone/DNA topoisomerase II/histidine kinase"/>
    <property type="match status" value="1"/>
</dbReference>
<dbReference type="GO" id="GO:0000155">
    <property type="term" value="F:phosphorelay sensor kinase activity"/>
    <property type="evidence" value="ECO:0007669"/>
    <property type="project" value="InterPro"/>
</dbReference>
<keyword evidence="5" id="KW-0808">Transferase</keyword>
<dbReference type="GO" id="GO:0007234">
    <property type="term" value="P:osmosensory signaling via phosphorelay pathway"/>
    <property type="evidence" value="ECO:0007669"/>
    <property type="project" value="TreeGrafter"/>
</dbReference>
<feature type="transmembrane region" description="Helical" evidence="7">
    <location>
        <begin position="12"/>
        <end position="38"/>
    </location>
</feature>